<dbReference type="SUPFAM" id="SSF51197">
    <property type="entry name" value="Clavaminate synthase-like"/>
    <property type="match status" value="1"/>
</dbReference>
<dbReference type="InterPro" id="IPR027450">
    <property type="entry name" value="AlkB-like"/>
</dbReference>
<dbReference type="InterPro" id="IPR037151">
    <property type="entry name" value="AlkB-like_sf"/>
</dbReference>
<evidence type="ECO:0000313" key="4">
    <source>
        <dbReference type="Proteomes" id="UP000807353"/>
    </source>
</evidence>
<dbReference type="AlphaFoldDB" id="A0A9P5Y9W1"/>
<dbReference type="Pfam" id="PF13532">
    <property type="entry name" value="2OG-FeII_Oxy_2"/>
    <property type="match status" value="1"/>
</dbReference>
<evidence type="ECO:0000259" key="2">
    <source>
        <dbReference type="Pfam" id="PF13532"/>
    </source>
</evidence>
<keyword evidence="4" id="KW-1185">Reference proteome</keyword>
<name>A0A9P5Y9W1_9AGAR</name>
<dbReference type="GO" id="GO:0035516">
    <property type="term" value="F:broad specificity oxidative DNA demethylase activity"/>
    <property type="evidence" value="ECO:0007669"/>
    <property type="project" value="TreeGrafter"/>
</dbReference>
<evidence type="ECO:0000256" key="1">
    <source>
        <dbReference type="PIRSR" id="PIRSR632852-1"/>
    </source>
</evidence>
<proteinExistence type="predicted"/>
<dbReference type="InterPro" id="IPR032852">
    <property type="entry name" value="ALKBH2"/>
</dbReference>
<dbReference type="GO" id="GO:0008198">
    <property type="term" value="F:ferrous iron binding"/>
    <property type="evidence" value="ECO:0007669"/>
    <property type="project" value="TreeGrafter"/>
</dbReference>
<organism evidence="3 4">
    <name type="scientific">Collybia nuda</name>
    <dbReference type="NCBI Taxonomy" id="64659"/>
    <lineage>
        <taxon>Eukaryota</taxon>
        <taxon>Fungi</taxon>
        <taxon>Dikarya</taxon>
        <taxon>Basidiomycota</taxon>
        <taxon>Agaricomycotina</taxon>
        <taxon>Agaricomycetes</taxon>
        <taxon>Agaricomycetidae</taxon>
        <taxon>Agaricales</taxon>
        <taxon>Tricholomatineae</taxon>
        <taxon>Clitocybaceae</taxon>
        <taxon>Collybia</taxon>
    </lineage>
</organism>
<sequence length="970" mass="108831">MRQPTSWDDPNLLQDEPFRSVFHTCKEIMGLGHETKPDVIRALDALAKGFQIVPGKEVVALAWLGLAYPYKDFSTHASGNKRWQNENDFRSFVEFYWRISQGNEPYTYLSHQRKKRGYKEDLPAPLPKEVSKVNAKKIPNGSPTSAVFTSKHTGQTFEQNISLLGFQGHFQMALKSCGEISSMEVQGEAKKKKKKKINTPAKISQYRRCIDYNLPQPPDHLDPMVDTAHRSIIPTATEISSTPRLDTGLQGGKPSLNIYGLDHFQKSRTTAIQHDLGGKLSLTRSPSINIVNSNAMVYEDRSSPAINNPIPVPNGKISGIPVTGLAGTNTCTPQGVSSHPNICQLPETSPFTGPNPGDYSDIVDIELGAIDVNLTVSKPPLPILPPIWAQSRQEVCESFDWFRSYQSGVYFCNNIVKGYLLSAFSSCRDVFEHGGKLIISHGGGGAESVHQRHGQIINEAAADQDAQDKSVRALLQNYKDARPLVLLIDDKYVLFPYDLGSRNVTYAVLGFYTIAHAWAEYQPANNLEGRVVRYKFAFEWCQGQGEPWWLQKMEGESGNNLARPLQYHPRDLSFLGGKKLPVKVAEQKLFKFVQPKPEDLYLTCEKCREQTPRIYRQQWICLNRMCTRFWVTLNGTAPTPLLDYNTNFLHLSCSFVLPTSLADIRPLSPTPSANDITTTHAFTRGWHCRNCGRLSCRYKWEEWECSNCKRTTRIVGRLHTPSDFWSLNFPATTYRDHLIARNSGIVQEPMKTFSLAKGMGQTQTFVLPDGKGQIHHIQSGTWNSEEVDEIFRDYQEQAAAGKLLFRRWPLRSHKCRGPLLTNYFSQNSGEPYQYVGGTANTVPFSKAPGAVVQAREFIQTRIHQALGIDLTFNEVLSAAYMEGQKMAFHSDAEPGLGPLVAGLSLGSSAFIHFRPRSTPKARPVAISFVLRHGDVLVMDGAEVQQYYEHTVVPTNFRIAATARNIYPSHV</sequence>
<dbReference type="PANTHER" id="PTHR31573:SF4">
    <property type="entry name" value="FE2OG DIOXYGENASE DOMAIN-CONTAINING PROTEIN"/>
    <property type="match status" value="1"/>
</dbReference>
<dbReference type="GO" id="GO:0006307">
    <property type="term" value="P:DNA alkylation repair"/>
    <property type="evidence" value="ECO:0007669"/>
    <property type="project" value="TreeGrafter"/>
</dbReference>
<dbReference type="EMBL" id="MU150250">
    <property type="protein sequence ID" value="KAF9464938.1"/>
    <property type="molecule type" value="Genomic_DNA"/>
</dbReference>
<dbReference type="PANTHER" id="PTHR31573">
    <property type="entry name" value="ALPHA-KETOGLUTARATE-DEPENDENT DIOXYGENASE ALKB HOMOLOG 2"/>
    <property type="match status" value="1"/>
</dbReference>
<feature type="binding site" evidence="1">
    <location>
        <position position="949"/>
    </location>
    <ligand>
        <name>2-oxoglutarate</name>
        <dbReference type="ChEBI" id="CHEBI:16810"/>
    </ligand>
</feature>
<dbReference type="OrthoDB" id="2163491at2759"/>
<dbReference type="GO" id="GO:0051747">
    <property type="term" value="F:cytosine C-5 DNA demethylase activity"/>
    <property type="evidence" value="ECO:0007669"/>
    <property type="project" value="TreeGrafter"/>
</dbReference>
<feature type="domain" description="Alpha-ketoglutarate-dependent dioxygenase AlkB-like" evidence="2">
    <location>
        <begin position="826"/>
        <end position="954"/>
    </location>
</feature>
<dbReference type="Proteomes" id="UP000807353">
    <property type="component" value="Unassembled WGS sequence"/>
</dbReference>
<gene>
    <name evidence="3" type="ORF">BDZ94DRAFT_1189835</name>
</gene>
<dbReference type="Gene3D" id="2.60.120.590">
    <property type="entry name" value="Alpha-ketoglutarate-dependent dioxygenase AlkB-like"/>
    <property type="match status" value="1"/>
</dbReference>
<reference evidence="3" key="1">
    <citation type="submission" date="2020-11" db="EMBL/GenBank/DDBJ databases">
        <authorList>
            <consortium name="DOE Joint Genome Institute"/>
            <person name="Ahrendt S."/>
            <person name="Riley R."/>
            <person name="Andreopoulos W."/>
            <person name="Labutti K."/>
            <person name="Pangilinan J."/>
            <person name="Ruiz-Duenas F.J."/>
            <person name="Barrasa J.M."/>
            <person name="Sanchez-Garcia M."/>
            <person name="Camarero S."/>
            <person name="Miyauchi S."/>
            <person name="Serrano A."/>
            <person name="Linde D."/>
            <person name="Babiker R."/>
            <person name="Drula E."/>
            <person name="Ayuso-Fernandez I."/>
            <person name="Pacheco R."/>
            <person name="Padilla G."/>
            <person name="Ferreira P."/>
            <person name="Barriuso J."/>
            <person name="Kellner H."/>
            <person name="Castanera R."/>
            <person name="Alfaro M."/>
            <person name="Ramirez L."/>
            <person name="Pisabarro A.G."/>
            <person name="Kuo A."/>
            <person name="Tritt A."/>
            <person name="Lipzen A."/>
            <person name="He G."/>
            <person name="Yan M."/>
            <person name="Ng V."/>
            <person name="Cullen D."/>
            <person name="Martin F."/>
            <person name="Rosso M.-N."/>
            <person name="Henrissat B."/>
            <person name="Hibbett D."/>
            <person name="Martinez A.T."/>
            <person name="Grigoriev I.V."/>
        </authorList>
    </citation>
    <scope>NUCLEOTIDE SEQUENCE</scope>
    <source>
        <strain evidence="3">CBS 247.69</strain>
    </source>
</reference>
<evidence type="ECO:0000313" key="3">
    <source>
        <dbReference type="EMBL" id="KAF9464938.1"/>
    </source>
</evidence>
<protein>
    <recommendedName>
        <fullName evidence="2">Alpha-ketoglutarate-dependent dioxygenase AlkB-like domain-containing protein</fullName>
    </recommendedName>
</protein>
<feature type="binding site" evidence="1">
    <location>
        <position position="880"/>
    </location>
    <ligand>
        <name>2-oxoglutarate</name>
        <dbReference type="ChEBI" id="CHEBI:16810"/>
    </ligand>
</feature>
<accession>A0A9P5Y9W1</accession>
<feature type="binding site" evidence="1">
    <location>
        <position position="889"/>
    </location>
    <ligand>
        <name>2-oxoglutarate</name>
        <dbReference type="ChEBI" id="CHEBI:16810"/>
    </ligand>
</feature>
<comment type="caution">
    <text evidence="3">The sequence shown here is derived from an EMBL/GenBank/DDBJ whole genome shotgun (WGS) entry which is preliminary data.</text>
</comment>